<name>A0AAD5PDG9_9FUNG</name>
<organism evidence="1 2">
    <name type="scientific">Phascolomyces articulosus</name>
    <dbReference type="NCBI Taxonomy" id="60185"/>
    <lineage>
        <taxon>Eukaryota</taxon>
        <taxon>Fungi</taxon>
        <taxon>Fungi incertae sedis</taxon>
        <taxon>Mucoromycota</taxon>
        <taxon>Mucoromycotina</taxon>
        <taxon>Mucoromycetes</taxon>
        <taxon>Mucorales</taxon>
        <taxon>Lichtheimiaceae</taxon>
        <taxon>Phascolomyces</taxon>
    </lineage>
</organism>
<reference evidence="1" key="2">
    <citation type="submission" date="2023-02" db="EMBL/GenBank/DDBJ databases">
        <authorList>
            <consortium name="DOE Joint Genome Institute"/>
            <person name="Mondo S.J."/>
            <person name="Chang Y."/>
            <person name="Wang Y."/>
            <person name="Ahrendt S."/>
            <person name="Andreopoulos W."/>
            <person name="Barry K."/>
            <person name="Beard J."/>
            <person name="Benny G.L."/>
            <person name="Blankenship S."/>
            <person name="Bonito G."/>
            <person name="Cuomo C."/>
            <person name="Desiro A."/>
            <person name="Gervers K.A."/>
            <person name="Hundley H."/>
            <person name="Kuo A."/>
            <person name="LaButti K."/>
            <person name="Lang B.F."/>
            <person name="Lipzen A."/>
            <person name="O'Donnell K."/>
            <person name="Pangilinan J."/>
            <person name="Reynolds N."/>
            <person name="Sandor L."/>
            <person name="Smith M.W."/>
            <person name="Tsang A."/>
            <person name="Grigoriev I.V."/>
            <person name="Stajich J.E."/>
            <person name="Spatafora J.W."/>
        </authorList>
    </citation>
    <scope>NUCLEOTIDE SEQUENCE</scope>
    <source>
        <strain evidence="1">RSA 2281</strain>
    </source>
</reference>
<protein>
    <submittedName>
        <fullName evidence="1">Uncharacterized protein</fullName>
    </submittedName>
</protein>
<dbReference type="AlphaFoldDB" id="A0AAD5PDG9"/>
<sequence>MKIQKSITPWRRQILKKKKNIQYHMQFLTCHEPPVIIKKSGTSSDVLVRALLFLTETLPLNYSRKTTSTYKILPAAVTPASTLPLLPVAAATPTTQQPTVAITAAVDDGADDDEVREENDTIVMMMMKMPKEKIKKKKKLEEVKYFQTFFTFIPLGSSQVISK</sequence>
<dbReference type="EMBL" id="JAIXMP010000014">
    <property type="protein sequence ID" value="KAI9262282.1"/>
    <property type="molecule type" value="Genomic_DNA"/>
</dbReference>
<keyword evidence="2" id="KW-1185">Reference proteome</keyword>
<evidence type="ECO:0000313" key="2">
    <source>
        <dbReference type="Proteomes" id="UP001209540"/>
    </source>
</evidence>
<dbReference type="Proteomes" id="UP001209540">
    <property type="component" value="Unassembled WGS sequence"/>
</dbReference>
<reference evidence="1" key="1">
    <citation type="journal article" date="2022" name="IScience">
        <title>Evolution of zygomycete secretomes and the origins of terrestrial fungal ecologies.</title>
        <authorList>
            <person name="Chang Y."/>
            <person name="Wang Y."/>
            <person name="Mondo S."/>
            <person name="Ahrendt S."/>
            <person name="Andreopoulos W."/>
            <person name="Barry K."/>
            <person name="Beard J."/>
            <person name="Benny G.L."/>
            <person name="Blankenship S."/>
            <person name="Bonito G."/>
            <person name="Cuomo C."/>
            <person name="Desiro A."/>
            <person name="Gervers K.A."/>
            <person name="Hundley H."/>
            <person name="Kuo A."/>
            <person name="LaButti K."/>
            <person name="Lang B.F."/>
            <person name="Lipzen A."/>
            <person name="O'Donnell K."/>
            <person name="Pangilinan J."/>
            <person name="Reynolds N."/>
            <person name="Sandor L."/>
            <person name="Smith M.E."/>
            <person name="Tsang A."/>
            <person name="Grigoriev I.V."/>
            <person name="Stajich J.E."/>
            <person name="Spatafora J.W."/>
        </authorList>
    </citation>
    <scope>NUCLEOTIDE SEQUENCE</scope>
    <source>
        <strain evidence="1">RSA 2281</strain>
    </source>
</reference>
<accession>A0AAD5PDG9</accession>
<proteinExistence type="predicted"/>
<evidence type="ECO:0000313" key="1">
    <source>
        <dbReference type="EMBL" id="KAI9262282.1"/>
    </source>
</evidence>
<comment type="caution">
    <text evidence="1">The sequence shown here is derived from an EMBL/GenBank/DDBJ whole genome shotgun (WGS) entry which is preliminary data.</text>
</comment>
<gene>
    <name evidence="1" type="ORF">BDA99DRAFT_537624</name>
</gene>